<dbReference type="GO" id="GO:0046872">
    <property type="term" value="F:metal ion binding"/>
    <property type="evidence" value="ECO:0007669"/>
    <property type="project" value="UniProtKB-KW"/>
</dbReference>
<feature type="compositionally biased region" description="Basic and acidic residues" evidence="14">
    <location>
        <begin position="825"/>
        <end position="838"/>
    </location>
</feature>
<protein>
    <recommendedName>
        <fullName evidence="4">ribonuclease P</fullName>
        <ecNumber evidence="4">3.1.26.5</ecNumber>
    </recommendedName>
</protein>
<comment type="catalytic activity">
    <reaction evidence="1">
        <text>Endonucleolytic cleavage of RNA, removing 5'-extranucleotides from tRNA precursor.</text>
        <dbReference type="EC" id="3.1.26.5"/>
    </reaction>
</comment>
<dbReference type="Proteomes" id="UP001454036">
    <property type="component" value="Unassembled WGS sequence"/>
</dbReference>
<comment type="caution">
    <text evidence="17">The sequence shown here is derived from an EMBL/GenBank/DDBJ whole genome shotgun (WGS) entry which is preliminary data.</text>
</comment>
<dbReference type="EMBL" id="BAABME010005286">
    <property type="protein sequence ID" value="GAA0165194.1"/>
    <property type="molecule type" value="Genomic_DNA"/>
</dbReference>
<feature type="compositionally biased region" description="Basic and acidic residues" evidence="14">
    <location>
        <begin position="174"/>
        <end position="183"/>
    </location>
</feature>
<feature type="domain" description="PROP1-like PPR" evidence="16">
    <location>
        <begin position="180"/>
        <end position="240"/>
    </location>
</feature>
<evidence type="ECO:0000259" key="15">
    <source>
        <dbReference type="Pfam" id="PF16953"/>
    </source>
</evidence>
<feature type="compositionally biased region" description="Gly residues" evidence="14">
    <location>
        <begin position="163"/>
        <end position="173"/>
    </location>
</feature>
<feature type="compositionally biased region" description="Basic and acidic residues" evidence="14">
    <location>
        <begin position="148"/>
        <end position="160"/>
    </location>
</feature>
<feature type="domain" description="PRORP" evidence="15">
    <location>
        <begin position="564"/>
        <end position="789"/>
    </location>
</feature>
<dbReference type="AlphaFoldDB" id="A0AAV3QMB5"/>
<feature type="region of interest" description="Disordered" evidence="14">
    <location>
        <begin position="798"/>
        <end position="838"/>
    </location>
</feature>
<keyword evidence="11" id="KW-0460">Magnesium</keyword>
<dbReference type="GO" id="GO:0004526">
    <property type="term" value="F:ribonuclease P activity"/>
    <property type="evidence" value="ECO:0007669"/>
    <property type="project" value="UniProtKB-EC"/>
</dbReference>
<evidence type="ECO:0000256" key="9">
    <source>
        <dbReference type="ARBA" id="ARBA00022801"/>
    </source>
</evidence>
<dbReference type="InterPro" id="IPR011990">
    <property type="entry name" value="TPR-like_helical_dom_sf"/>
</dbReference>
<dbReference type="PROSITE" id="PS51375">
    <property type="entry name" value="PPR"/>
    <property type="match status" value="1"/>
</dbReference>
<evidence type="ECO:0000256" key="10">
    <source>
        <dbReference type="ARBA" id="ARBA00022833"/>
    </source>
</evidence>
<dbReference type="FunFam" id="1.25.40.10:FF:000339">
    <property type="entry name" value="Proteinaceous RNase P 1, chloroplastic/mitochondrial"/>
    <property type="match status" value="1"/>
</dbReference>
<dbReference type="FunFam" id="3.40.50.11980:FF:000002">
    <property type="entry name" value="Proteinaceous RNase P 2"/>
    <property type="match status" value="1"/>
</dbReference>
<keyword evidence="6" id="KW-0540">Nuclease</keyword>
<dbReference type="Pfam" id="PF16953">
    <property type="entry name" value="PRORP"/>
    <property type="match status" value="1"/>
</dbReference>
<evidence type="ECO:0000256" key="3">
    <source>
        <dbReference type="ARBA" id="ARBA00007626"/>
    </source>
</evidence>
<dbReference type="Pfam" id="PF17177">
    <property type="entry name" value="PPR_long"/>
    <property type="match status" value="2"/>
</dbReference>
<evidence type="ECO:0000256" key="4">
    <source>
        <dbReference type="ARBA" id="ARBA00012179"/>
    </source>
</evidence>
<sequence length="879" mass="98378">MALSITLKPLQELHHQLLSLTNCKSSCLNTFNFHFTPSLLSNSNTRKNVLCVNSTHLEKMSSLPKNIISRNVLNYETNCKNGSGLSSNRLKDRIFIENSLNNDVNVENVEKKVILKDRYAKSKLNSLNRYEKSDSRGGNLARNRGRSRGLEGDNERKGEQLKNGGGGRVVGGEGMEKGSKKSMAEAPGNMLRAGLDMCSKKGDVMGAIRLYDLARSEGVKMGQYHFGVLLYLCSSAATGVVQPARSGSRARSLNLVDGDKESLGDRMDNVQESGSIESTTVRNESSVLVMTGNKVHTRKSDGELNMNGSLSKVFEEAKGLELRVVKDHTEFSDGAGEDYSQSLETLVQLMKSKRNSSNTKDVGNVQGNHGIEISEDVKRYALERGLEIYENMRLENVPMNEATLTSVARMAMSLGDGDTAFNMVNQMKELGINPRLRSYGPALSVFCGNGNVEKAFLVEEHMLEHGVYPEEPELAALLRVSIEAGRGDKVYYLLHKLRTSVRQVSPSTADAIETWFKSKAASKVGKKKWKQSIIMEAIANGGGGWHGQGWLGQGKWTVSRSYVGSDGFCKCCGEKLVTIDLDPVETENFANSVASIAEQREKNSSFQKFKKWLDYYGPFEAVVDGANVGIYSQRRFRPSKVNAVVNGIRQMLPSKKWPLIILHNRRITGDKMDEPMNKNLIDKWKTADAIYATPTGSNDDWYWLYAAIKCKCLLVTNDEMRDHLFQLLGNDFFPKWKERHQVRFSFSETGPVFHMPPPCSVVIQESEKGHWHIPVVSELESEEERSWLCITRAHTPVKTRESNTSRRKKEISDSSSQNEVTETPSEEHSEKDDKKRETKKIYQDLKSIVLPSMYSDHPTILQELKTAEELGSCVIDFQI</sequence>
<evidence type="ECO:0000256" key="12">
    <source>
        <dbReference type="ARBA" id="ARBA00023211"/>
    </source>
</evidence>
<dbReference type="Gene3D" id="3.40.50.11980">
    <property type="match status" value="1"/>
</dbReference>
<dbReference type="Gene3D" id="1.25.40.10">
    <property type="entry name" value="Tetratricopeptide repeat domain"/>
    <property type="match status" value="2"/>
</dbReference>
<dbReference type="PANTHER" id="PTHR13547:SF7">
    <property type="entry name" value="RIBONUCLEASE P"/>
    <property type="match status" value="1"/>
</dbReference>
<dbReference type="EC" id="3.1.26.5" evidence="4"/>
<keyword evidence="7" id="KW-0479">Metal-binding</keyword>
<keyword evidence="18" id="KW-1185">Reference proteome</keyword>
<dbReference type="InterPro" id="IPR002885">
    <property type="entry name" value="PPR_rpt"/>
</dbReference>
<comment type="cofactor">
    <cofactor evidence="2">
        <name>Mg(2+)</name>
        <dbReference type="ChEBI" id="CHEBI:18420"/>
    </cofactor>
</comment>
<evidence type="ECO:0000256" key="6">
    <source>
        <dbReference type="ARBA" id="ARBA00022722"/>
    </source>
</evidence>
<feature type="compositionally biased region" description="Polar residues" evidence="14">
    <location>
        <begin position="813"/>
        <end position="823"/>
    </location>
</feature>
<comment type="similarity">
    <text evidence="3">Belongs to the PPR family. P subfamily.</text>
</comment>
<accession>A0AAV3QMB5</accession>
<evidence type="ECO:0000259" key="16">
    <source>
        <dbReference type="Pfam" id="PF17177"/>
    </source>
</evidence>
<evidence type="ECO:0000313" key="18">
    <source>
        <dbReference type="Proteomes" id="UP001454036"/>
    </source>
</evidence>
<dbReference type="InterPro" id="IPR031595">
    <property type="entry name" value="PRORP_C"/>
</dbReference>
<evidence type="ECO:0000256" key="7">
    <source>
        <dbReference type="ARBA" id="ARBA00022723"/>
    </source>
</evidence>
<dbReference type="PANTHER" id="PTHR13547">
    <property type="match status" value="1"/>
</dbReference>
<gene>
    <name evidence="17" type="ORF">LIER_20657</name>
</gene>
<keyword evidence="12" id="KW-0464">Manganese</keyword>
<evidence type="ECO:0000256" key="5">
    <source>
        <dbReference type="ARBA" id="ARBA00022694"/>
    </source>
</evidence>
<keyword evidence="10" id="KW-0862">Zinc</keyword>
<evidence type="ECO:0000256" key="1">
    <source>
        <dbReference type="ARBA" id="ARBA00000928"/>
    </source>
</evidence>
<evidence type="ECO:0000256" key="11">
    <source>
        <dbReference type="ARBA" id="ARBA00022842"/>
    </source>
</evidence>
<feature type="region of interest" description="Disordered" evidence="14">
    <location>
        <begin position="130"/>
        <end position="184"/>
    </location>
</feature>
<keyword evidence="8" id="KW-0677">Repeat</keyword>
<evidence type="ECO:0000256" key="2">
    <source>
        <dbReference type="ARBA" id="ARBA00001946"/>
    </source>
</evidence>
<dbReference type="GO" id="GO:0001682">
    <property type="term" value="P:tRNA 5'-leader removal"/>
    <property type="evidence" value="ECO:0007669"/>
    <property type="project" value="UniProtKB-ARBA"/>
</dbReference>
<reference evidence="17 18" key="1">
    <citation type="submission" date="2024-01" db="EMBL/GenBank/DDBJ databases">
        <title>The complete chloroplast genome sequence of Lithospermum erythrorhizon: insights into the phylogenetic relationship among Boraginaceae species and the maternal lineages of purple gromwells.</title>
        <authorList>
            <person name="Okada T."/>
            <person name="Watanabe K."/>
        </authorList>
    </citation>
    <scope>NUCLEOTIDE SEQUENCE [LARGE SCALE GENOMIC DNA]</scope>
</reference>
<feature type="domain" description="PROP1-like PPR" evidence="16">
    <location>
        <begin position="378"/>
        <end position="522"/>
    </location>
</feature>
<organism evidence="17 18">
    <name type="scientific">Lithospermum erythrorhizon</name>
    <name type="common">Purple gromwell</name>
    <name type="synonym">Lithospermum officinale var. erythrorhizon</name>
    <dbReference type="NCBI Taxonomy" id="34254"/>
    <lineage>
        <taxon>Eukaryota</taxon>
        <taxon>Viridiplantae</taxon>
        <taxon>Streptophyta</taxon>
        <taxon>Embryophyta</taxon>
        <taxon>Tracheophyta</taxon>
        <taxon>Spermatophyta</taxon>
        <taxon>Magnoliopsida</taxon>
        <taxon>eudicotyledons</taxon>
        <taxon>Gunneridae</taxon>
        <taxon>Pentapetalae</taxon>
        <taxon>asterids</taxon>
        <taxon>lamiids</taxon>
        <taxon>Boraginales</taxon>
        <taxon>Boraginaceae</taxon>
        <taxon>Boraginoideae</taxon>
        <taxon>Lithospermeae</taxon>
        <taxon>Lithospermum</taxon>
    </lineage>
</organism>
<evidence type="ECO:0000256" key="13">
    <source>
        <dbReference type="PROSITE-ProRule" id="PRU00708"/>
    </source>
</evidence>
<proteinExistence type="inferred from homology"/>
<evidence type="ECO:0000256" key="8">
    <source>
        <dbReference type="ARBA" id="ARBA00022737"/>
    </source>
</evidence>
<evidence type="ECO:0000313" key="17">
    <source>
        <dbReference type="EMBL" id="GAA0165194.1"/>
    </source>
</evidence>
<name>A0AAV3QMB5_LITER</name>
<evidence type="ECO:0000256" key="14">
    <source>
        <dbReference type="SAM" id="MobiDB-lite"/>
    </source>
</evidence>
<dbReference type="InterPro" id="IPR033443">
    <property type="entry name" value="PROP1-like_PPR_dom"/>
</dbReference>
<keyword evidence="5" id="KW-0819">tRNA processing</keyword>
<feature type="repeat" description="PPR" evidence="13">
    <location>
        <begin position="435"/>
        <end position="469"/>
    </location>
</feature>
<keyword evidence="9" id="KW-0378">Hydrolase</keyword>